<evidence type="ECO:0000313" key="1">
    <source>
        <dbReference type="EMBL" id="SDF90504.1"/>
    </source>
</evidence>
<name>A0A1G7PW67_9EURY</name>
<evidence type="ECO:0008006" key="3">
    <source>
        <dbReference type="Google" id="ProtNLM"/>
    </source>
</evidence>
<organism evidence="1 2">
    <name type="scientific">Halorientalis regularis</name>
    <dbReference type="NCBI Taxonomy" id="660518"/>
    <lineage>
        <taxon>Archaea</taxon>
        <taxon>Methanobacteriati</taxon>
        <taxon>Methanobacteriota</taxon>
        <taxon>Stenosarchaea group</taxon>
        <taxon>Halobacteria</taxon>
        <taxon>Halobacteriales</taxon>
        <taxon>Haloarculaceae</taxon>
        <taxon>Halorientalis</taxon>
    </lineage>
</organism>
<evidence type="ECO:0000313" key="2">
    <source>
        <dbReference type="Proteomes" id="UP000199076"/>
    </source>
</evidence>
<sequence>MMTNSVDCDPDEVPVGVPVSVAFVPTDREDVAIPAFRLD</sequence>
<accession>A0A1G7PW67</accession>
<keyword evidence="2" id="KW-1185">Reference proteome</keyword>
<gene>
    <name evidence="1" type="ORF">SAMN05216218_11147</name>
</gene>
<dbReference type="AlphaFoldDB" id="A0A1G7PW67"/>
<dbReference type="EMBL" id="FNBK01000011">
    <property type="protein sequence ID" value="SDF90504.1"/>
    <property type="molecule type" value="Genomic_DNA"/>
</dbReference>
<reference evidence="2" key="1">
    <citation type="submission" date="2016-10" db="EMBL/GenBank/DDBJ databases">
        <authorList>
            <person name="Varghese N."/>
            <person name="Submissions S."/>
        </authorList>
    </citation>
    <scope>NUCLEOTIDE SEQUENCE [LARGE SCALE GENOMIC DNA]</scope>
    <source>
        <strain evidence="2">IBRC-M 10760</strain>
    </source>
</reference>
<proteinExistence type="predicted"/>
<dbReference type="Proteomes" id="UP000199076">
    <property type="component" value="Unassembled WGS sequence"/>
</dbReference>
<protein>
    <recommendedName>
        <fullName evidence="3">DUF35 OB-fold domain-containing protein, acyl-CoA-associated</fullName>
    </recommendedName>
</protein>
<dbReference type="STRING" id="660518.SAMN05216218_11147"/>